<dbReference type="Proteomes" id="UP001519273">
    <property type="component" value="Unassembled WGS sequence"/>
</dbReference>
<organism evidence="1 2">
    <name type="scientific">Paenibacillus sediminis</name>
    <dbReference type="NCBI Taxonomy" id="664909"/>
    <lineage>
        <taxon>Bacteria</taxon>
        <taxon>Bacillati</taxon>
        <taxon>Bacillota</taxon>
        <taxon>Bacilli</taxon>
        <taxon>Bacillales</taxon>
        <taxon>Paenibacillaceae</taxon>
        <taxon>Paenibacillus</taxon>
    </lineage>
</organism>
<protein>
    <submittedName>
        <fullName evidence="1">Uncharacterized protein</fullName>
    </submittedName>
</protein>
<dbReference type="EMBL" id="JAGGKP010000001">
    <property type="protein sequence ID" value="MBP1936037.1"/>
    <property type="molecule type" value="Genomic_DNA"/>
</dbReference>
<sequence>MKKILISLLATVVVFIGIIWASETRYTAEVVTIKEINRGTIIIENLSGRERQIEIPKIITELIQKNEQYFISYKKSRFSKWELEEIKPIET</sequence>
<keyword evidence="2" id="KW-1185">Reference proteome</keyword>
<reference evidence="1 2" key="1">
    <citation type="submission" date="2021-03" db="EMBL/GenBank/DDBJ databases">
        <title>Genomic Encyclopedia of Type Strains, Phase IV (KMG-IV): sequencing the most valuable type-strain genomes for metagenomic binning, comparative biology and taxonomic classification.</title>
        <authorList>
            <person name="Goeker M."/>
        </authorList>
    </citation>
    <scope>NUCLEOTIDE SEQUENCE [LARGE SCALE GENOMIC DNA]</scope>
    <source>
        <strain evidence="1 2">DSM 23491</strain>
    </source>
</reference>
<dbReference type="RefSeq" id="WP_209845782.1">
    <property type="nucleotide sequence ID" value="NZ_CBCRVE010000001.1"/>
</dbReference>
<name>A0ABS4H187_9BACL</name>
<evidence type="ECO:0000313" key="2">
    <source>
        <dbReference type="Proteomes" id="UP001519273"/>
    </source>
</evidence>
<proteinExistence type="predicted"/>
<gene>
    <name evidence="1" type="ORF">J2Z20_000898</name>
</gene>
<evidence type="ECO:0000313" key="1">
    <source>
        <dbReference type="EMBL" id="MBP1936037.1"/>
    </source>
</evidence>
<accession>A0ABS4H187</accession>
<comment type="caution">
    <text evidence="1">The sequence shown here is derived from an EMBL/GenBank/DDBJ whole genome shotgun (WGS) entry which is preliminary data.</text>
</comment>